<organism evidence="1 2">
    <name type="scientific">Clostridium scatologenes</name>
    <dbReference type="NCBI Taxonomy" id="1548"/>
    <lineage>
        <taxon>Bacteria</taxon>
        <taxon>Bacillati</taxon>
        <taxon>Bacillota</taxon>
        <taxon>Clostridia</taxon>
        <taxon>Eubacteriales</taxon>
        <taxon>Clostridiaceae</taxon>
        <taxon>Clostridium</taxon>
    </lineage>
</organism>
<sequence length="39" mass="4249">MAVARAVTVIPANSWPLCTSYYRSSCYEKGSSLCKSFNG</sequence>
<dbReference type="HOGENOM" id="CLU_3307550_0_0_9"/>
<evidence type="ECO:0000313" key="1">
    <source>
        <dbReference type="EMBL" id="AKA72360.1"/>
    </source>
</evidence>
<dbReference type="Proteomes" id="UP000033115">
    <property type="component" value="Chromosome"/>
</dbReference>
<dbReference type="AlphaFoldDB" id="A0A0E3JSH1"/>
<accession>A0A0E3JSH1</accession>
<reference evidence="1 2" key="1">
    <citation type="journal article" date="2015" name="J. Biotechnol.">
        <title>Complete genome sequence of a malodorant-producing acetogen, Clostridium scatologenes ATCC 25775(T).</title>
        <authorList>
            <person name="Zhu Z."/>
            <person name="Guo T."/>
            <person name="Zheng H."/>
            <person name="Song T."/>
            <person name="Ouyang P."/>
            <person name="Xie J."/>
        </authorList>
    </citation>
    <scope>NUCLEOTIDE SEQUENCE [LARGE SCALE GENOMIC DNA]</scope>
    <source>
        <strain evidence="1 2">ATCC 25775</strain>
    </source>
</reference>
<keyword evidence="2" id="KW-1185">Reference proteome</keyword>
<protein>
    <submittedName>
        <fullName evidence="1">Uncharacterized protein</fullName>
    </submittedName>
</protein>
<gene>
    <name evidence="1" type="ORF">CSCA_5235</name>
</gene>
<dbReference type="KEGG" id="csq:CSCA_5235"/>
<evidence type="ECO:0000313" key="2">
    <source>
        <dbReference type="Proteomes" id="UP000033115"/>
    </source>
</evidence>
<proteinExistence type="predicted"/>
<name>A0A0E3JSH1_CLOSL</name>
<dbReference type="EMBL" id="CP009933">
    <property type="protein sequence ID" value="AKA72360.1"/>
    <property type="molecule type" value="Genomic_DNA"/>
</dbReference>